<evidence type="ECO:0000256" key="5">
    <source>
        <dbReference type="SAM" id="SignalP"/>
    </source>
</evidence>
<comment type="subcellular location">
    <subcellularLocation>
        <location evidence="1">Secreted</location>
        <location evidence="1">Extracellular space</location>
    </subcellularLocation>
</comment>
<feature type="domain" description="Peptidase A1" evidence="6">
    <location>
        <begin position="49"/>
        <end position="420"/>
    </location>
</feature>
<dbReference type="PANTHER" id="PTHR47965">
    <property type="entry name" value="ASPARTYL PROTEASE-RELATED"/>
    <property type="match status" value="1"/>
</dbReference>
<comment type="caution">
    <text evidence="7">The sequence shown here is derived from an EMBL/GenBank/DDBJ whole genome shotgun (WGS) entry which is preliminary data.</text>
</comment>
<evidence type="ECO:0000259" key="6">
    <source>
        <dbReference type="PROSITE" id="PS51767"/>
    </source>
</evidence>
<proteinExistence type="inferred from homology"/>
<dbReference type="InterPro" id="IPR032799">
    <property type="entry name" value="TAXi_C"/>
</dbReference>
<evidence type="ECO:0000256" key="1">
    <source>
        <dbReference type="ARBA" id="ARBA00004239"/>
    </source>
</evidence>
<dbReference type="PANTHER" id="PTHR47965:SF103">
    <property type="entry name" value="EUKARYOTIC ASPARTYL PROTEASE FAMILY PROTEIN"/>
    <property type="match status" value="1"/>
</dbReference>
<protein>
    <submittedName>
        <fullName evidence="7">Basic 7S globulin</fullName>
    </submittedName>
</protein>
<dbReference type="GO" id="GO:0006508">
    <property type="term" value="P:proteolysis"/>
    <property type="evidence" value="ECO:0007669"/>
    <property type="project" value="InterPro"/>
</dbReference>
<dbReference type="FunFam" id="2.40.70.10:FF:000041">
    <property type="entry name" value="Basic 7S globulin"/>
    <property type="match status" value="1"/>
</dbReference>
<dbReference type="PROSITE" id="PS51767">
    <property type="entry name" value="PEPTIDASE_A1"/>
    <property type="match status" value="1"/>
</dbReference>
<dbReference type="FunFam" id="2.40.70.10:FF:000045">
    <property type="entry name" value="Basic 7S globulin"/>
    <property type="match status" value="1"/>
</dbReference>
<evidence type="ECO:0000313" key="7">
    <source>
        <dbReference type="EMBL" id="KAF7806993.1"/>
    </source>
</evidence>
<evidence type="ECO:0000313" key="8">
    <source>
        <dbReference type="Proteomes" id="UP000634136"/>
    </source>
</evidence>
<sequence length="437" mass="46514">MATSKYCFFKIFFFFFFFFISPSIAHSSFTPKALVLPLYKDVSTSLPQYLTQIHQRTPLRAVNLTVDLGGAALWVNCEAGYNSSTAVPARCGSRQCALFGPTGCGEESRICGRPVSNTVTGVSTFGDIYSDVIAVASTNGSVAGRRVKVPEFLFICGSNVIQQGLPSGVKGMAGLGRTNASLPLQLSSHFNFPPKFAVCLASSSFFTGVIFFGDGPYVLTTDVSQTLTFTPLLVNPVNTVTGFQGEPSAEYFIGVTGIRVGENNVTLNSSLLVIDENGIGGTKISSVNPYSVLESTIYKAVSEAFVNTLGVQTVTPIEPFGTCFRTQVSFSQMGPSVPTIRLVLQNEEVVWNIIGANSMVQVTSDVICLGFVDAGSNPSAAQVGFVPGGSRPVTSITIGAHQLENNLLQFDLGASRLGFSSLFLNHTNCANFRFSSA</sequence>
<keyword evidence="3" id="KW-0964">Secreted</keyword>
<dbReference type="GO" id="GO:0005576">
    <property type="term" value="C:extracellular region"/>
    <property type="evidence" value="ECO:0007669"/>
    <property type="project" value="UniProtKB-SubCell"/>
</dbReference>
<evidence type="ECO:0000256" key="3">
    <source>
        <dbReference type="ARBA" id="ARBA00022525"/>
    </source>
</evidence>
<dbReference type="InterPro" id="IPR001461">
    <property type="entry name" value="Aspartic_peptidase_A1"/>
</dbReference>
<reference evidence="7" key="1">
    <citation type="submission" date="2020-09" db="EMBL/GenBank/DDBJ databases">
        <title>Genome-Enabled Discovery of Anthraquinone Biosynthesis in Senna tora.</title>
        <authorList>
            <person name="Kang S.-H."/>
            <person name="Pandey R.P."/>
            <person name="Lee C.-M."/>
            <person name="Sim J.-S."/>
            <person name="Jeong J.-T."/>
            <person name="Choi B.-S."/>
            <person name="Jung M."/>
            <person name="Ginzburg D."/>
            <person name="Zhao K."/>
            <person name="Won S.Y."/>
            <person name="Oh T.-J."/>
            <person name="Yu Y."/>
            <person name="Kim N.-H."/>
            <person name="Lee O.R."/>
            <person name="Lee T.-H."/>
            <person name="Bashyal P."/>
            <person name="Kim T.-S."/>
            <person name="Lee W.-H."/>
            <person name="Kawkins C."/>
            <person name="Kim C.-K."/>
            <person name="Kim J.S."/>
            <person name="Ahn B.O."/>
            <person name="Rhee S.Y."/>
            <person name="Sohng J.K."/>
        </authorList>
    </citation>
    <scope>NUCLEOTIDE SEQUENCE</scope>
    <source>
        <tissue evidence="7">Leaf</tissue>
    </source>
</reference>
<evidence type="ECO:0000256" key="4">
    <source>
        <dbReference type="ARBA" id="ARBA00022729"/>
    </source>
</evidence>
<dbReference type="InterPro" id="IPR033121">
    <property type="entry name" value="PEPTIDASE_A1"/>
</dbReference>
<dbReference type="InterPro" id="IPR032861">
    <property type="entry name" value="TAXi_N"/>
</dbReference>
<evidence type="ECO:0000256" key="2">
    <source>
        <dbReference type="ARBA" id="ARBA00007447"/>
    </source>
</evidence>
<accession>A0A834SMA1</accession>
<keyword evidence="4 5" id="KW-0732">Signal</keyword>
<dbReference type="Pfam" id="PF14543">
    <property type="entry name" value="TAXi_N"/>
    <property type="match status" value="1"/>
</dbReference>
<dbReference type="Pfam" id="PF14541">
    <property type="entry name" value="TAXi_C"/>
    <property type="match status" value="1"/>
</dbReference>
<dbReference type="InterPro" id="IPR021109">
    <property type="entry name" value="Peptidase_aspartic_dom_sf"/>
</dbReference>
<dbReference type="Proteomes" id="UP000634136">
    <property type="component" value="Unassembled WGS sequence"/>
</dbReference>
<comment type="similarity">
    <text evidence="2">Belongs to the peptidase A1 family.</text>
</comment>
<dbReference type="OrthoDB" id="1904546at2759"/>
<dbReference type="AlphaFoldDB" id="A0A834SMA1"/>
<name>A0A834SMA1_9FABA</name>
<gene>
    <name evidence="7" type="ORF">G2W53_039154</name>
</gene>
<feature type="signal peptide" evidence="5">
    <location>
        <begin position="1"/>
        <end position="25"/>
    </location>
</feature>
<dbReference type="SUPFAM" id="SSF50630">
    <property type="entry name" value="Acid proteases"/>
    <property type="match status" value="1"/>
</dbReference>
<dbReference type="Gene3D" id="2.40.70.10">
    <property type="entry name" value="Acid Proteases"/>
    <property type="match status" value="2"/>
</dbReference>
<feature type="chain" id="PRO_5032559278" evidence="5">
    <location>
        <begin position="26"/>
        <end position="437"/>
    </location>
</feature>
<dbReference type="EMBL" id="JAAIUW010000012">
    <property type="protein sequence ID" value="KAF7806993.1"/>
    <property type="molecule type" value="Genomic_DNA"/>
</dbReference>
<keyword evidence="8" id="KW-1185">Reference proteome</keyword>
<dbReference type="GO" id="GO:0004190">
    <property type="term" value="F:aspartic-type endopeptidase activity"/>
    <property type="evidence" value="ECO:0007669"/>
    <property type="project" value="InterPro"/>
</dbReference>
<organism evidence="7 8">
    <name type="scientific">Senna tora</name>
    <dbReference type="NCBI Taxonomy" id="362788"/>
    <lineage>
        <taxon>Eukaryota</taxon>
        <taxon>Viridiplantae</taxon>
        <taxon>Streptophyta</taxon>
        <taxon>Embryophyta</taxon>
        <taxon>Tracheophyta</taxon>
        <taxon>Spermatophyta</taxon>
        <taxon>Magnoliopsida</taxon>
        <taxon>eudicotyledons</taxon>
        <taxon>Gunneridae</taxon>
        <taxon>Pentapetalae</taxon>
        <taxon>rosids</taxon>
        <taxon>fabids</taxon>
        <taxon>Fabales</taxon>
        <taxon>Fabaceae</taxon>
        <taxon>Caesalpinioideae</taxon>
        <taxon>Cassia clade</taxon>
        <taxon>Senna</taxon>
    </lineage>
</organism>